<name>A0AB34I4S5_ESCRO</name>
<evidence type="ECO:0000313" key="2">
    <source>
        <dbReference type="EMBL" id="KAJ8798569.1"/>
    </source>
</evidence>
<evidence type="ECO:0000256" key="1">
    <source>
        <dbReference type="SAM" id="MobiDB-lite"/>
    </source>
</evidence>
<keyword evidence="3" id="KW-1185">Reference proteome</keyword>
<comment type="caution">
    <text evidence="2">The sequence shown here is derived from an EMBL/GenBank/DDBJ whole genome shotgun (WGS) entry which is preliminary data.</text>
</comment>
<proteinExistence type="predicted"/>
<reference evidence="2 3" key="1">
    <citation type="submission" date="2022-11" db="EMBL/GenBank/DDBJ databases">
        <title>Whole genome sequence of Eschrichtius robustus ER-17-0199.</title>
        <authorList>
            <person name="Bruniche-Olsen A."/>
            <person name="Black A.N."/>
            <person name="Fields C.J."/>
            <person name="Walden K."/>
            <person name="Dewoody J.A."/>
        </authorList>
    </citation>
    <scope>NUCLEOTIDE SEQUENCE [LARGE SCALE GENOMIC DNA]</scope>
    <source>
        <strain evidence="2">ER-17-0199</strain>
        <tissue evidence="2">Blubber</tissue>
    </source>
</reference>
<accession>A0AB34I4S5</accession>
<dbReference type="AlphaFoldDB" id="A0AB34I4S5"/>
<dbReference type="EMBL" id="JAIQCJ010000047">
    <property type="protein sequence ID" value="KAJ8798569.1"/>
    <property type="molecule type" value="Genomic_DNA"/>
</dbReference>
<evidence type="ECO:0000313" key="3">
    <source>
        <dbReference type="Proteomes" id="UP001159641"/>
    </source>
</evidence>
<feature type="region of interest" description="Disordered" evidence="1">
    <location>
        <begin position="1"/>
        <end position="110"/>
    </location>
</feature>
<protein>
    <submittedName>
        <fullName evidence="2">Uncharacterized protein</fullName>
    </submittedName>
</protein>
<sequence>MRTGQGRPGPACVPTCQSWRGSGASGPASTGRLAWVRAPITDPHDPLPRPLGLSPHSAISDPGRAFPPARLPLSPSGGTRSLAPARPSPQRSTESRRPMAQPTASAQKLVRPIRAVCRILQIPEPDPSNLRP</sequence>
<dbReference type="Proteomes" id="UP001159641">
    <property type="component" value="Unassembled WGS sequence"/>
</dbReference>
<organism evidence="2 3">
    <name type="scientific">Eschrichtius robustus</name>
    <name type="common">California gray whale</name>
    <name type="synonym">Eschrichtius gibbosus</name>
    <dbReference type="NCBI Taxonomy" id="9764"/>
    <lineage>
        <taxon>Eukaryota</taxon>
        <taxon>Metazoa</taxon>
        <taxon>Chordata</taxon>
        <taxon>Craniata</taxon>
        <taxon>Vertebrata</taxon>
        <taxon>Euteleostomi</taxon>
        <taxon>Mammalia</taxon>
        <taxon>Eutheria</taxon>
        <taxon>Laurasiatheria</taxon>
        <taxon>Artiodactyla</taxon>
        <taxon>Whippomorpha</taxon>
        <taxon>Cetacea</taxon>
        <taxon>Mysticeti</taxon>
        <taxon>Eschrichtiidae</taxon>
        <taxon>Eschrichtius</taxon>
    </lineage>
</organism>
<gene>
    <name evidence="2" type="ORF">J1605_016714</name>
</gene>